<keyword evidence="5" id="KW-0539">Nucleus</keyword>
<comment type="caution">
    <text evidence="6">The sequence shown here is derived from an EMBL/GenBank/DDBJ whole genome shotgun (WGS) entry which is preliminary data.</text>
</comment>
<keyword evidence="4" id="KW-0862">Zinc</keyword>
<reference evidence="6" key="1">
    <citation type="submission" date="2020-11" db="EMBL/GenBank/DDBJ databases">
        <authorList>
            <consortium name="DOE Joint Genome Institute"/>
            <person name="Ahrendt S."/>
            <person name="Riley R."/>
            <person name="Andreopoulos W."/>
            <person name="Labutti K."/>
            <person name="Pangilinan J."/>
            <person name="Ruiz-Duenas F.J."/>
            <person name="Barrasa J.M."/>
            <person name="Sanchez-Garcia M."/>
            <person name="Camarero S."/>
            <person name="Miyauchi S."/>
            <person name="Serrano A."/>
            <person name="Linde D."/>
            <person name="Babiker R."/>
            <person name="Drula E."/>
            <person name="Ayuso-Fernandez I."/>
            <person name="Pacheco R."/>
            <person name="Padilla G."/>
            <person name="Ferreira P."/>
            <person name="Barriuso J."/>
            <person name="Kellner H."/>
            <person name="Castanera R."/>
            <person name="Alfaro M."/>
            <person name="Ramirez L."/>
            <person name="Pisabarro A.G."/>
            <person name="Kuo A."/>
            <person name="Tritt A."/>
            <person name="Lipzen A."/>
            <person name="He G."/>
            <person name="Yan M."/>
            <person name="Ng V."/>
            <person name="Cullen D."/>
            <person name="Martin F."/>
            <person name="Rosso M.-N."/>
            <person name="Henrissat B."/>
            <person name="Hibbett D."/>
            <person name="Martinez A.T."/>
            <person name="Grigoriev I.V."/>
        </authorList>
    </citation>
    <scope>NUCLEOTIDE SEQUENCE</scope>
    <source>
        <strain evidence="6">AH 40177</strain>
    </source>
</reference>
<dbReference type="InterPro" id="IPR052035">
    <property type="entry name" value="ZnF_BED_domain_contain"/>
</dbReference>
<dbReference type="PANTHER" id="PTHR46481">
    <property type="entry name" value="ZINC FINGER BED DOMAIN-CONTAINING PROTEIN 4"/>
    <property type="match status" value="1"/>
</dbReference>
<accession>A0A9P5PJU6</accession>
<dbReference type="InterPro" id="IPR012337">
    <property type="entry name" value="RNaseH-like_sf"/>
</dbReference>
<organism evidence="6 7">
    <name type="scientific">Rhodocollybia butyracea</name>
    <dbReference type="NCBI Taxonomy" id="206335"/>
    <lineage>
        <taxon>Eukaryota</taxon>
        <taxon>Fungi</taxon>
        <taxon>Dikarya</taxon>
        <taxon>Basidiomycota</taxon>
        <taxon>Agaricomycotina</taxon>
        <taxon>Agaricomycetes</taxon>
        <taxon>Agaricomycetidae</taxon>
        <taxon>Agaricales</taxon>
        <taxon>Marasmiineae</taxon>
        <taxon>Omphalotaceae</taxon>
        <taxon>Rhodocollybia</taxon>
    </lineage>
</organism>
<evidence type="ECO:0000256" key="5">
    <source>
        <dbReference type="ARBA" id="ARBA00023242"/>
    </source>
</evidence>
<dbReference type="GO" id="GO:0005634">
    <property type="term" value="C:nucleus"/>
    <property type="evidence" value="ECO:0007669"/>
    <property type="project" value="UniProtKB-SubCell"/>
</dbReference>
<keyword evidence="7" id="KW-1185">Reference proteome</keyword>
<keyword evidence="2" id="KW-0479">Metal-binding</keyword>
<comment type="subcellular location">
    <subcellularLocation>
        <location evidence="1">Nucleus</location>
    </subcellularLocation>
</comment>
<evidence type="ECO:0000256" key="4">
    <source>
        <dbReference type="ARBA" id="ARBA00022833"/>
    </source>
</evidence>
<name>A0A9P5PJU6_9AGAR</name>
<dbReference type="SUPFAM" id="SSF53098">
    <property type="entry name" value="Ribonuclease H-like"/>
    <property type="match status" value="1"/>
</dbReference>
<dbReference type="OrthoDB" id="3259198at2759"/>
<evidence type="ECO:0000313" key="7">
    <source>
        <dbReference type="Proteomes" id="UP000772434"/>
    </source>
</evidence>
<evidence type="ECO:0000256" key="2">
    <source>
        <dbReference type="ARBA" id="ARBA00022723"/>
    </source>
</evidence>
<proteinExistence type="predicted"/>
<evidence type="ECO:0000313" key="6">
    <source>
        <dbReference type="EMBL" id="KAF9064693.1"/>
    </source>
</evidence>
<gene>
    <name evidence="6" type="ORF">BDP27DRAFT_1230053</name>
</gene>
<keyword evidence="3" id="KW-0863">Zinc-finger</keyword>
<protein>
    <submittedName>
        <fullName evidence="6">Uncharacterized protein</fullName>
    </submittedName>
</protein>
<dbReference type="GO" id="GO:0008270">
    <property type="term" value="F:zinc ion binding"/>
    <property type="evidence" value="ECO:0007669"/>
    <property type="project" value="UniProtKB-KW"/>
</dbReference>
<dbReference type="Proteomes" id="UP000772434">
    <property type="component" value="Unassembled WGS sequence"/>
</dbReference>
<dbReference type="EMBL" id="JADNRY010000117">
    <property type="protein sequence ID" value="KAF9064693.1"/>
    <property type="molecule type" value="Genomic_DNA"/>
</dbReference>
<evidence type="ECO:0000256" key="3">
    <source>
        <dbReference type="ARBA" id="ARBA00022771"/>
    </source>
</evidence>
<dbReference type="AlphaFoldDB" id="A0A9P5PJU6"/>
<sequence length="188" mass="20846">NMAGVVWATLEKFNLVGRILAFMMDNASNNDTLVDEIERKCHAKNIPFNATHSRLRCMPHTVHLAVLKLLEAIGAVEKDSKKSTEPYQDAVTSVPGDADLDAAAAAVDDLENDDPKLAGCSGIKASVYKLRKIVRSVRSSPQRRQHWYQIIMPTDEINVGIHMLILDVKTRWSSTHQLIDSSVQSGCH</sequence>
<evidence type="ECO:0000256" key="1">
    <source>
        <dbReference type="ARBA" id="ARBA00004123"/>
    </source>
</evidence>
<feature type="non-terminal residue" evidence="6">
    <location>
        <position position="1"/>
    </location>
</feature>
<dbReference type="PANTHER" id="PTHR46481:SF10">
    <property type="entry name" value="ZINC FINGER BED DOMAIN-CONTAINING PROTEIN 39"/>
    <property type="match status" value="1"/>
</dbReference>